<evidence type="ECO:0000313" key="3">
    <source>
        <dbReference type="Proteomes" id="UP001220324"/>
    </source>
</evidence>
<gene>
    <name evidence="2" type="ORF">N7494_009917</name>
</gene>
<evidence type="ECO:0000313" key="2">
    <source>
        <dbReference type="EMBL" id="KAJ5533365.1"/>
    </source>
</evidence>
<reference evidence="2 3" key="1">
    <citation type="journal article" date="2023" name="IMA Fungus">
        <title>Comparative genomic study of the Penicillium genus elucidates a diverse pangenome and 15 lateral gene transfer events.</title>
        <authorList>
            <person name="Petersen C."/>
            <person name="Sorensen T."/>
            <person name="Nielsen M.R."/>
            <person name="Sondergaard T.E."/>
            <person name="Sorensen J.L."/>
            <person name="Fitzpatrick D.A."/>
            <person name="Frisvad J.C."/>
            <person name="Nielsen K.L."/>
        </authorList>
    </citation>
    <scope>NUCLEOTIDE SEQUENCE [LARGE SCALE GENOMIC DNA]</scope>
    <source>
        <strain evidence="2 3">IBT 35679</strain>
    </source>
</reference>
<dbReference type="EMBL" id="JAQIZZ010000007">
    <property type="protein sequence ID" value="KAJ5533365.1"/>
    <property type="molecule type" value="Genomic_DNA"/>
</dbReference>
<protein>
    <recommendedName>
        <fullName evidence="4">Myb-like domain-containing protein</fullName>
    </recommendedName>
</protein>
<dbReference type="Proteomes" id="UP001220324">
    <property type="component" value="Unassembled WGS sequence"/>
</dbReference>
<sequence length="167" mass="19267">MSSRGILSWSKQEEENLLRWLDENRSLPWKDLPDAYRETFGVDRSVESLRGKKYHILRKNGCTTARSPRRQGHRKRQKPRRHSSEQTVIHSGASADTTTRSNIDLWFQTILASEPGSADSSESALTRGSISDRLTPALTKFRPKKPRSSSWIWEYVHRVCATVRMDI</sequence>
<evidence type="ECO:0008006" key="4">
    <source>
        <dbReference type="Google" id="ProtNLM"/>
    </source>
</evidence>
<name>A0AAD6CQX3_9EURO</name>
<keyword evidence="3" id="KW-1185">Reference proteome</keyword>
<accession>A0AAD6CQX3</accession>
<feature type="compositionally biased region" description="Basic residues" evidence="1">
    <location>
        <begin position="67"/>
        <end position="81"/>
    </location>
</feature>
<evidence type="ECO:0000256" key="1">
    <source>
        <dbReference type="SAM" id="MobiDB-lite"/>
    </source>
</evidence>
<feature type="region of interest" description="Disordered" evidence="1">
    <location>
        <begin position="59"/>
        <end position="90"/>
    </location>
</feature>
<comment type="caution">
    <text evidence="2">The sequence shown here is derived from an EMBL/GenBank/DDBJ whole genome shotgun (WGS) entry which is preliminary data.</text>
</comment>
<dbReference type="AlphaFoldDB" id="A0AAD6CQX3"/>
<proteinExistence type="predicted"/>
<organism evidence="2 3">
    <name type="scientific">Penicillium frequentans</name>
    <dbReference type="NCBI Taxonomy" id="3151616"/>
    <lineage>
        <taxon>Eukaryota</taxon>
        <taxon>Fungi</taxon>
        <taxon>Dikarya</taxon>
        <taxon>Ascomycota</taxon>
        <taxon>Pezizomycotina</taxon>
        <taxon>Eurotiomycetes</taxon>
        <taxon>Eurotiomycetidae</taxon>
        <taxon>Eurotiales</taxon>
        <taxon>Aspergillaceae</taxon>
        <taxon>Penicillium</taxon>
    </lineage>
</organism>